<keyword evidence="3" id="KW-1185">Reference proteome</keyword>
<sequence>MIIAPLTVAKDTWPKEIVKWDHLKDLTSSLIIGNQKQRLAALEADADIYIINKENFVWLTENHKWDFDTIVIDELSGFKATNTKRFKAMRKIRPRVKRMVGLTGTPAPNSLLDLWPQMYTVDRGESLGSSVTKFRATYFYPAQASGHIVYKWALRDGADELIYGKISKNAVSMRAKDHLNLPERVDNVIEVELSASERKQYQQLKKDYILEIANQEIMAPNAASLGNKLLQLAQGAVYDTDKNVLDIHSRKKEALDRVIEEANGQPILVFYWFKFDRERLLSWYPEAQEISTDKITAWNNKEIPLMIAHPASSGHGLNLQAGGHIIVWYGINWSAEYYAQANARLDRQGQTESVIVHHIITKDTEDERALQVLQGKITVQEALMEAVKAEVKE</sequence>
<feature type="domain" description="Helicase ATP-binding" evidence="1">
    <location>
        <begin position="1"/>
        <end position="124"/>
    </location>
</feature>
<comment type="caution">
    <text evidence="2">The sequence shown here is derived from an EMBL/GenBank/DDBJ whole genome shotgun (WGS) entry which is preliminary data.</text>
</comment>
<dbReference type="PROSITE" id="PS51192">
    <property type="entry name" value="HELICASE_ATP_BIND_1"/>
    <property type="match status" value="1"/>
</dbReference>
<proteinExistence type="predicted"/>
<dbReference type="Gene3D" id="3.40.50.10810">
    <property type="entry name" value="Tandem AAA-ATPase domain"/>
    <property type="match status" value="1"/>
</dbReference>
<dbReference type="Pfam" id="PF00176">
    <property type="entry name" value="SNF2-rel_dom"/>
    <property type="match status" value="1"/>
</dbReference>
<dbReference type="InterPro" id="IPR014001">
    <property type="entry name" value="Helicase_ATP-bd"/>
</dbReference>
<dbReference type="InterPro" id="IPR000330">
    <property type="entry name" value="SNF2_N"/>
</dbReference>
<reference evidence="3" key="1">
    <citation type="submission" date="2017-08" db="EMBL/GenBank/DDBJ databases">
        <title>Draft genome sequence of Lactococcus sp. strain Rs-Y01, isolated from the gut of the lower termite Reticulitermes speratus.</title>
        <authorList>
            <person name="Ohkuma M."/>
            <person name="Yuki M."/>
        </authorList>
    </citation>
    <scope>NUCLEOTIDE SEQUENCE [LARGE SCALE GENOMIC DNA]</scope>
    <source>
        <strain evidence="3">Rs-Y01</strain>
    </source>
</reference>
<dbReference type="InterPro" id="IPR027417">
    <property type="entry name" value="P-loop_NTPase"/>
</dbReference>
<accession>A0A224WWT4</accession>
<evidence type="ECO:0000313" key="2">
    <source>
        <dbReference type="EMBL" id="GAX46789.1"/>
    </source>
</evidence>
<dbReference type="EMBL" id="BEDT01000001">
    <property type="protein sequence ID" value="GAX46789.1"/>
    <property type="molecule type" value="Genomic_DNA"/>
</dbReference>
<protein>
    <recommendedName>
        <fullName evidence="1">Helicase ATP-binding domain-containing protein</fullName>
    </recommendedName>
</protein>
<dbReference type="SUPFAM" id="SSF52540">
    <property type="entry name" value="P-loop containing nucleoside triphosphate hydrolases"/>
    <property type="match status" value="1"/>
</dbReference>
<gene>
    <name evidence="2" type="ORF">RsY01_369</name>
</gene>
<dbReference type="Proteomes" id="UP000218689">
    <property type="component" value="Unassembled WGS sequence"/>
</dbReference>
<dbReference type="PANTHER" id="PTHR10799">
    <property type="entry name" value="SNF2/RAD54 HELICASE FAMILY"/>
    <property type="match status" value="1"/>
</dbReference>
<evidence type="ECO:0000313" key="3">
    <source>
        <dbReference type="Proteomes" id="UP000218689"/>
    </source>
</evidence>
<organism evidence="2 3">
    <name type="scientific">Pseudolactococcus reticulitermitis</name>
    <dbReference type="NCBI Taxonomy" id="2025039"/>
    <lineage>
        <taxon>Bacteria</taxon>
        <taxon>Bacillati</taxon>
        <taxon>Bacillota</taxon>
        <taxon>Bacilli</taxon>
        <taxon>Lactobacillales</taxon>
        <taxon>Streptococcaceae</taxon>
        <taxon>Pseudolactococcus</taxon>
    </lineage>
</organism>
<dbReference type="AlphaFoldDB" id="A0A224WWT4"/>
<name>A0A224WWT4_9LACT</name>
<dbReference type="InterPro" id="IPR038718">
    <property type="entry name" value="SNF2-like_sf"/>
</dbReference>
<evidence type="ECO:0000259" key="1">
    <source>
        <dbReference type="PROSITE" id="PS51192"/>
    </source>
</evidence>
<dbReference type="Gene3D" id="3.40.50.300">
    <property type="entry name" value="P-loop containing nucleotide triphosphate hydrolases"/>
    <property type="match status" value="1"/>
</dbReference>
<dbReference type="GO" id="GO:0005524">
    <property type="term" value="F:ATP binding"/>
    <property type="evidence" value="ECO:0007669"/>
    <property type="project" value="InterPro"/>
</dbReference>